<gene>
    <name evidence="3" type="ORF">PF004_g29950</name>
    <name evidence="4" type="ORF">PF005_g26913</name>
    <name evidence="2" type="ORF">PF007_g29933</name>
    <name evidence="1" type="ORF">PF009_g24127</name>
</gene>
<keyword evidence="6" id="KW-1185">Reference proteome</keyword>
<evidence type="ECO:0000313" key="7">
    <source>
        <dbReference type="Proteomes" id="UP000441208"/>
    </source>
</evidence>
<dbReference type="EMBL" id="QXGC01005828">
    <property type="protein sequence ID" value="KAE9164069.1"/>
    <property type="molecule type" value="Genomic_DNA"/>
</dbReference>
<dbReference type="EMBL" id="QXGB01003227">
    <property type="protein sequence ID" value="KAE9171993.1"/>
    <property type="molecule type" value="Genomic_DNA"/>
</dbReference>
<dbReference type="Proteomes" id="UP000476176">
    <property type="component" value="Unassembled WGS sequence"/>
</dbReference>
<dbReference type="Proteomes" id="UP000429523">
    <property type="component" value="Unassembled WGS sequence"/>
</dbReference>
<protein>
    <submittedName>
        <fullName evidence="1">Uncharacterized protein</fullName>
    </submittedName>
</protein>
<dbReference type="EMBL" id="QXGF01002212">
    <property type="protein sequence ID" value="KAE8925669.1"/>
    <property type="molecule type" value="Genomic_DNA"/>
</dbReference>
<sequence>MLSSPHSAGAATALAAAALLTSVSLHKDRASDKRSSNSAIRCVACRRERSAGS</sequence>
<name>A0A6A3DVI8_9STRA</name>
<accession>A0A6A3DVI8</accession>
<evidence type="ECO:0000313" key="1">
    <source>
        <dbReference type="EMBL" id="KAE8925669.1"/>
    </source>
</evidence>
<evidence type="ECO:0000313" key="5">
    <source>
        <dbReference type="Proteomes" id="UP000429523"/>
    </source>
</evidence>
<organism evidence="1 5">
    <name type="scientific">Phytophthora fragariae</name>
    <dbReference type="NCBI Taxonomy" id="53985"/>
    <lineage>
        <taxon>Eukaryota</taxon>
        <taxon>Sar</taxon>
        <taxon>Stramenopiles</taxon>
        <taxon>Oomycota</taxon>
        <taxon>Peronosporomycetes</taxon>
        <taxon>Peronosporales</taxon>
        <taxon>Peronosporaceae</taxon>
        <taxon>Phytophthora</taxon>
    </lineage>
</organism>
<evidence type="ECO:0000313" key="8">
    <source>
        <dbReference type="Proteomes" id="UP000476176"/>
    </source>
</evidence>
<evidence type="ECO:0000313" key="6">
    <source>
        <dbReference type="Proteomes" id="UP000433483"/>
    </source>
</evidence>
<evidence type="ECO:0000313" key="2">
    <source>
        <dbReference type="EMBL" id="KAE9062372.1"/>
    </source>
</evidence>
<reference evidence="5 6" key="1">
    <citation type="submission" date="2018-08" db="EMBL/GenBank/DDBJ databases">
        <title>Genomic investigation of the strawberry pathogen Phytophthora fragariae indicates pathogenicity is determined by transcriptional variation in three key races.</title>
        <authorList>
            <person name="Adams T.M."/>
            <person name="Armitage A.D."/>
            <person name="Sobczyk M.K."/>
            <person name="Bates H.J."/>
            <person name="Dunwell J.M."/>
            <person name="Nellist C.F."/>
            <person name="Harrison R.J."/>
        </authorList>
    </citation>
    <scope>NUCLEOTIDE SEQUENCE [LARGE SCALE GENOMIC DNA]</scope>
    <source>
        <strain evidence="3 8">BC-23</strain>
        <strain evidence="4 6">NOV-27</strain>
        <strain evidence="2 7">NOV-71</strain>
        <strain evidence="1 5">NOV-9</strain>
    </source>
</reference>
<evidence type="ECO:0000313" key="4">
    <source>
        <dbReference type="EMBL" id="KAE9171993.1"/>
    </source>
</evidence>
<dbReference type="AlphaFoldDB" id="A0A6A3DVI8"/>
<evidence type="ECO:0000313" key="3">
    <source>
        <dbReference type="EMBL" id="KAE9164069.1"/>
    </source>
</evidence>
<dbReference type="Proteomes" id="UP000433483">
    <property type="component" value="Unassembled WGS sequence"/>
</dbReference>
<dbReference type="EMBL" id="QXFZ01004971">
    <property type="protein sequence ID" value="KAE9062372.1"/>
    <property type="molecule type" value="Genomic_DNA"/>
</dbReference>
<dbReference type="Proteomes" id="UP000441208">
    <property type="component" value="Unassembled WGS sequence"/>
</dbReference>
<proteinExistence type="predicted"/>
<comment type="caution">
    <text evidence="1">The sequence shown here is derived from an EMBL/GenBank/DDBJ whole genome shotgun (WGS) entry which is preliminary data.</text>
</comment>